<accession>A0A7V8V3N4</accession>
<dbReference type="RefSeq" id="WP_207395571.1">
    <property type="nucleotide sequence ID" value="NZ_JABRWO010000003.1"/>
</dbReference>
<evidence type="ECO:0000313" key="2">
    <source>
        <dbReference type="Proteomes" id="UP000551616"/>
    </source>
</evidence>
<sequence>MATTRCERQGQIEIGIIEHQGHEFVALGASVVGRHVTGYTKSDRHGIKLAGWCGKTMLDCRCEIIERYWSGSLAFMFRLTKGRFVVGYALDENGMLFRGELIDNCDEDDARREARRIASFFADLDAEDEEAFQAELAQA</sequence>
<evidence type="ECO:0000313" key="1">
    <source>
        <dbReference type="EMBL" id="MBA2114084.1"/>
    </source>
</evidence>
<name>A0A7V8V3N4_9BACT</name>
<protein>
    <submittedName>
        <fullName evidence="1">Uncharacterized protein</fullName>
    </submittedName>
</protein>
<comment type="caution">
    <text evidence="1">The sequence shown here is derived from an EMBL/GenBank/DDBJ whole genome shotgun (WGS) entry which is preliminary data.</text>
</comment>
<dbReference type="EMBL" id="JABRWO010000003">
    <property type="protein sequence ID" value="MBA2114084.1"/>
    <property type="molecule type" value="Genomic_DNA"/>
</dbReference>
<dbReference type="AlphaFoldDB" id="A0A7V8V3N4"/>
<dbReference type="Proteomes" id="UP000551616">
    <property type="component" value="Unassembled WGS sequence"/>
</dbReference>
<organism evidence="1 2">
    <name type="scientific">Bremerella alba</name>
    <dbReference type="NCBI Taxonomy" id="980252"/>
    <lineage>
        <taxon>Bacteria</taxon>
        <taxon>Pseudomonadati</taxon>
        <taxon>Planctomycetota</taxon>
        <taxon>Planctomycetia</taxon>
        <taxon>Pirellulales</taxon>
        <taxon>Pirellulaceae</taxon>
        <taxon>Bremerella</taxon>
    </lineage>
</organism>
<keyword evidence="2" id="KW-1185">Reference proteome</keyword>
<gene>
    <name evidence="1" type="ORF">HOV93_12400</name>
</gene>
<reference evidence="1 2" key="1">
    <citation type="submission" date="2020-05" db="EMBL/GenBank/DDBJ databases">
        <title>Bremerella alba sp. nov., a novel planctomycete isolated from the surface of the macroalga Fucus spiralis.</title>
        <authorList>
            <person name="Godinho O."/>
            <person name="Botelho R."/>
            <person name="Albuquerque L."/>
            <person name="Wiegand S."/>
            <person name="Da Costa M.S."/>
            <person name="Lobo-Da-Cunha A."/>
            <person name="Jogler C."/>
            <person name="Lage O.M."/>
        </authorList>
    </citation>
    <scope>NUCLEOTIDE SEQUENCE [LARGE SCALE GENOMIC DNA]</scope>
    <source>
        <strain evidence="1 2">FF15</strain>
    </source>
</reference>
<proteinExistence type="predicted"/>